<evidence type="ECO:0000313" key="8">
    <source>
        <dbReference type="Proteomes" id="UP001153069"/>
    </source>
</evidence>
<evidence type="ECO:0000256" key="1">
    <source>
        <dbReference type="ARBA" id="ARBA00022741"/>
    </source>
</evidence>
<comment type="similarity">
    <text evidence="4">Belongs to the protein kinase superfamily.</text>
</comment>
<keyword evidence="2 3" id="KW-0067">ATP-binding</keyword>
<dbReference type="GO" id="GO:0005524">
    <property type="term" value="F:ATP binding"/>
    <property type="evidence" value="ECO:0007669"/>
    <property type="project" value="UniProtKB-UniRule"/>
</dbReference>
<dbReference type="SUPFAM" id="SSF56112">
    <property type="entry name" value="Protein kinase-like (PK-like)"/>
    <property type="match status" value="1"/>
</dbReference>
<dbReference type="GO" id="GO:0004674">
    <property type="term" value="F:protein serine/threonine kinase activity"/>
    <property type="evidence" value="ECO:0007669"/>
    <property type="project" value="UniProtKB-KW"/>
</dbReference>
<dbReference type="GO" id="GO:0044773">
    <property type="term" value="P:mitotic DNA damage checkpoint signaling"/>
    <property type="evidence" value="ECO:0007669"/>
    <property type="project" value="TreeGrafter"/>
</dbReference>
<keyword evidence="8" id="KW-1185">Reference proteome</keyword>
<evidence type="ECO:0000256" key="3">
    <source>
        <dbReference type="PROSITE-ProRule" id="PRU10141"/>
    </source>
</evidence>
<dbReference type="GO" id="GO:0005634">
    <property type="term" value="C:nucleus"/>
    <property type="evidence" value="ECO:0007669"/>
    <property type="project" value="TreeGrafter"/>
</dbReference>
<dbReference type="InterPro" id="IPR017441">
    <property type="entry name" value="Protein_kinase_ATP_BS"/>
</dbReference>
<dbReference type="PROSITE" id="PS00107">
    <property type="entry name" value="PROTEIN_KINASE_ATP"/>
    <property type="match status" value="1"/>
</dbReference>
<comment type="caution">
    <text evidence="7">The sequence shown here is derived from an EMBL/GenBank/DDBJ whole genome shotgun (WGS) entry which is preliminary data.</text>
</comment>
<evidence type="ECO:0000259" key="6">
    <source>
        <dbReference type="PROSITE" id="PS50011"/>
    </source>
</evidence>
<protein>
    <submittedName>
        <fullName evidence="7">Calmodulin-dependent protein kinase type</fullName>
    </submittedName>
</protein>
<dbReference type="SMART" id="SM00220">
    <property type="entry name" value="S_TKc"/>
    <property type="match status" value="1"/>
</dbReference>
<proteinExistence type="inferred from homology"/>
<dbReference type="Pfam" id="PF00069">
    <property type="entry name" value="Pkinase"/>
    <property type="match status" value="1"/>
</dbReference>
<dbReference type="PROSITE" id="PS00108">
    <property type="entry name" value="PROTEIN_KINASE_ST"/>
    <property type="match status" value="1"/>
</dbReference>
<organism evidence="7 8">
    <name type="scientific">Seminavis robusta</name>
    <dbReference type="NCBI Taxonomy" id="568900"/>
    <lineage>
        <taxon>Eukaryota</taxon>
        <taxon>Sar</taxon>
        <taxon>Stramenopiles</taxon>
        <taxon>Ochrophyta</taxon>
        <taxon>Bacillariophyta</taxon>
        <taxon>Bacillariophyceae</taxon>
        <taxon>Bacillariophycidae</taxon>
        <taxon>Naviculales</taxon>
        <taxon>Naviculaceae</taxon>
        <taxon>Seminavis</taxon>
    </lineage>
</organism>
<keyword evidence="4" id="KW-0723">Serine/threonine-protein kinase</keyword>
<feature type="region of interest" description="Disordered" evidence="5">
    <location>
        <begin position="31"/>
        <end position="60"/>
    </location>
</feature>
<dbReference type="OrthoDB" id="190564at2759"/>
<evidence type="ECO:0000256" key="4">
    <source>
        <dbReference type="RuleBase" id="RU000304"/>
    </source>
</evidence>
<dbReference type="InterPro" id="IPR000719">
    <property type="entry name" value="Prot_kinase_dom"/>
</dbReference>
<dbReference type="PROSITE" id="PS50011">
    <property type="entry name" value="PROTEIN_KINASE_DOM"/>
    <property type="match status" value="1"/>
</dbReference>
<dbReference type="Gene3D" id="3.30.200.20">
    <property type="entry name" value="Phosphorylase Kinase, domain 1"/>
    <property type="match status" value="1"/>
</dbReference>
<feature type="domain" description="Protein kinase" evidence="6">
    <location>
        <begin position="146"/>
        <end position="451"/>
    </location>
</feature>
<evidence type="ECO:0000256" key="5">
    <source>
        <dbReference type="SAM" id="MobiDB-lite"/>
    </source>
</evidence>
<sequence>MTNNHATMTSAGAVAEEPSFDLYREIEEMEMEANERSRQEKEQARSQLVVADDDGENGVVGKKKNKPGFLRRRVFWVFNVKRDDVVSYWEKRDARVRWTKKQKWRRKLNSDHKMFRKEFPDIGRLQSDAVEVLDKRTGQGKRVGKYSLDVKLGRGGFGQVFGTHTSKTIAIKVQTKTQMRSKRHLDLLNTEIGILSRHGHHVNIVGFQQSINAPENIYIVMERATMSVGDLMKKTNVFCAQEDAVQQVMKGLLNGVKYLHERGVAHRDLKVDNLLVCTSALDENNRLRRGHKIDASSIRLCDFGLAKLSRNYDPSYVDVDNDGSAWEHGLPMKYKVYARGIAGTYKYMAPDVTSKKYEARRADIWSVGRILLGMAAGYDTTNLDIASKFLRQDDFAEYKQRVVIFLAGELAYVPSAAFGKRLLHDLLFRNLLVFNAKYRATAAEALDHEWLN</sequence>
<reference evidence="7" key="1">
    <citation type="submission" date="2020-06" db="EMBL/GenBank/DDBJ databases">
        <authorList>
            <consortium name="Plant Systems Biology data submission"/>
        </authorList>
    </citation>
    <scope>NUCLEOTIDE SEQUENCE</scope>
    <source>
        <strain evidence="7">D6</strain>
    </source>
</reference>
<accession>A0A9N8HKH3</accession>
<keyword evidence="7" id="KW-0808">Transferase</keyword>
<dbReference type="Proteomes" id="UP001153069">
    <property type="component" value="Unassembled WGS sequence"/>
</dbReference>
<evidence type="ECO:0000256" key="2">
    <source>
        <dbReference type="ARBA" id="ARBA00022840"/>
    </source>
</evidence>
<evidence type="ECO:0000313" key="7">
    <source>
        <dbReference type="EMBL" id="CAB9518543.1"/>
    </source>
</evidence>
<dbReference type="AlphaFoldDB" id="A0A9N8HKH3"/>
<dbReference type="PANTHER" id="PTHR44167">
    <property type="entry name" value="OVARIAN-SPECIFIC SERINE/THREONINE-PROTEIN KINASE LOK-RELATED"/>
    <property type="match status" value="1"/>
</dbReference>
<dbReference type="EMBL" id="CAICTM010000942">
    <property type="protein sequence ID" value="CAB9518543.1"/>
    <property type="molecule type" value="Genomic_DNA"/>
</dbReference>
<dbReference type="PANTHER" id="PTHR44167:SF30">
    <property type="entry name" value="PHOSPHORYLASE KINASE"/>
    <property type="match status" value="1"/>
</dbReference>
<dbReference type="InterPro" id="IPR008271">
    <property type="entry name" value="Ser/Thr_kinase_AS"/>
</dbReference>
<feature type="compositionally biased region" description="Basic and acidic residues" evidence="5">
    <location>
        <begin position="33"/>
        <end position="44"/>
    </location>
</feature>
<keyword evidence="1 3" id="KW-0547">Nucleotide-binding</keyword>
<feature type="binding site" evidence="3">
    <location>
        <position position="172"/>
    </location>
    <ligand>
        <name>ATP</name>
        <dbReference type="ChEBI" id="CHEBI:30616"/>
    </ligand>
</feature>
<gene>
    <name evidence="7" type="ORF">SEMRO_944_G222910.1</name>
</gene>
<keyword evidence="7" id="KW-0418">Kinase</keyword>
<dbReference type="InterPro" id="IPR011009">
    <property type="entry name" value="Kinase-like_dom_sf"/>
</dbReference>
<dbReference type="Gene3D" id="1.10.510.10">
    <property type="entry name" value="Transferase(Phosphotransferase) domain 1"/>
    <property type="match status" value="1"/>
</dbReference>
<name>A0A9N8HKH3_9STRA</name>